<dbReference type="GO" id="GO:0004497">
    <property type="term" value="F:monooxygenase activity"/>
    <property type="evidence" value="ECO:0007669"/>
    <property type="project" value="InterPro"/>
</dbReference>
<proteinExistence type="inferred from homology"/>
<dbReference type="InterPro" id="IPR002397">
    <property type="entry name" value="Cyt_P450_B"/>
</dbReference>
<accession>A0A4P6ECY7</accession>
<dbReference type="InterPro" id="IPR012675">
    <property type="entry name" value="Beta-grasp_dom_sf"/>
</dbReference>
<dbReference type="PRINTS" id="PR00359">
    <property type="entry name" value="BP450"/>
</dbReference>
<evidence type="ECO:0000259" key="4">
    <source>
        <dbReference type="PROSITE" id="PS51085"/>
    </source>
</evidence>
<dbReference type="RefSeq" id="WP_129387016.1">
    <property type="nucleotide sequence ID" value="NZ_CP035494.1"/>
</dbReference>
<keyword evidence="2" id="KW-0479">Metal-binding</keyword>
<sequence length="750" mass="83355">MTDLLTAPTDYRGLHTAHAFDAMSDDYYRDPARHVAAVRDEHPVFWYPWLNAWIVTKREDILKVLGDWTEFSSSGNTATIEVPESYQKIVPPGLMAQLIVGMDPEDHTVHRNIALRGFTKARMESLRPQIEERAHRIIDKIEHQGSANIMAEYCIELTTQTILAHLGLGYEYDELMRRLRRDMGRVLSSAQEEMPQEMVDEVWDRFSSAFAEMSQVVAARRANPGTDFISEMAVQRDADGQYVLSVAQVAIKVCEFAMAGTDSTAQAMTNAILFLSAKPQYIDEAIEDPTLWANVFEETIRRRPSSPFASRKAMHDLELSGVQIKKGDMVWVSLASANTDPAHHADAWDFDIHRENPRDHLAFTQGRHTCLGQELARVQGATGLKVLFERLPSLRPAPDFPLEFIKMALLPVRTNLPVTWDVDDIEKSKKNVKREMNLTLVGKDAAADGVVALQLAHPDGDSLPEWQPGAHVDLAVPVDGGVVIRQYSLSSSPADRGRWRLGVLRETNGRGGSEAVHDRLQEGDSVRVGWPRNNFRFTPSPRYVFVAGGIGITPILPMIEHAEASGAEWELHYGGRSRSSMAFMEELARYGDRVHLVPGDEMGHPDLEGIFSEVVAGTLVYACGPEPLLKALEAALEHWPEDTLHTERFAPKKIERSGDDEEFEVEFATSGRTVRVPVGVSILEVAEKEGITAISSCREGTCGTCEMRILAGQADHRDSILTSSEQQANESMMICVSRAAGSCPRLVLDA</sequence>
<evidence type="ECO:0000313" key="7">
    <source>
        <dbReference type="Proteomes" id="UP000293995"/>
    </source>
</evidence>
<dbReference type="GO" id="GO:0020037">
    <property type="term" value="F:heme binding"/>
    <property type="evidence" value="ECO:0007669"/>
    <property type="project" value="InterPro"/>
</dbReference>
<dbReference type="PROSITE" id="PS00197">
    <property type="entry name" value="2FE2S_FER_1"/>
    <property type="match status" value="1"/>
</dbReference>
<dbReference type="PROSITE" id="PS51384">
    <property type="entry name" value="FAD_FR"/>
    <property type="match status" value="1"/>
</dbReference>
<keyword evidence="2" id="KW-0001">2Fe-2S</keyword>
<dbReference type="InterPro" id="IPR001041">
    <property type="entry name" value="2Fe-2S_ferredoxin-type"/>
</dbReference>
<feature type="domain" description="FAD-binding FR-type" evidence="5">
    <location>
        <begin position="433"/>
        <end position="538"/>
    </location>
</feature>
<dbReference type="Proteomes" id="UP000293995">
    <property type="component" value="Chromosome"/>
</dbReference>
<dbReference type="Pfam" id="PF00111">
    <property type="entry name" value="Fer2"/>
    <property type="match status" value="1"/>
</dbReference>
<dbReference type="InterPro" id="IPR008333">
    <property type="entry name" value="Cbr1-like_FAD-bd_dom"/>
</dbReference>
<dbReference type="CDD" id="cd00207">
    <property type="entry name" value="fer2"/>
    <property type="match status" value="1"/>
</dbReference>
<dbReference type="InterPro" id="IPR001128">
    <property type="entry name" value="Cyt_P450"/>
</dbReference>
<dbReference type="Gene3D" id="3.40.50.80">
    <property type="entry name" value="Nucleotide-binding domain of ferredoxin-NADP reductase (FNR) module"/>
    <property type="match status" value="1"/>
</dbReference>
<dbReference type="InterPro" id="IPR006058">
    <property type="entry name" value="2Fe2S_fd_BS"/>
</dbReference>
<comment type="similarity">
    <text evidence="1">Belongs to the cytochrome P450 family.</text>
</comment>
<feature type="domain" description="2Fe-2S ferredoxin-type" evidence="4">
    <location>
        <begin position="663"/>
        <end position="750"/>
    </location>
</feature>
<dbReference type="Gene3D" id="1.10.630.10">
    <property type="entry name" value="Cytochrome P450"/>
    <property type="match status" value="1"/>
</dbReference>
<dbReference type="SUPFAM" id="SSF52343">
    <property type="entry name" value="Ferredoxin reductase-like, C-terminal NADP-linked domain"/>
    <property type="match status" value="1"/>
</dbReference>
<dbReference type="InterPro" id="IPR036010">
    <property type="entry name" value="2Fe-2S_ferredoxin-like_sf"/>
</dbReference>
<evidence type="ECO:0000259" key="5">
    <source>
        <dbReference type="PROSITE" id="PS51384"/>
    </source>
</evidence>
<dbReference type="SUPFAM" id="SSF54292">
    <property type="entry name" value="2Fe-2S ferredoxin-like"/>
    <property type="match status" value="1"/>
</dbReference>
<dbReference type="SUPFAM" id="SSF63380">
    <property type="entry name" value="Riboflavin synthase domain-like"/>
    <property type="match status" value="1"/>
</dbReference>
<dbReference type="Pfam" id="PF00970">
    <property type="entry name" value="FAD_binding_6"/>
    <property type="match status" value="1"/>
</dbReference>
<dbReference type="PANTHER" id="PTHR46696">
    <property type="entry name" value="P450, PUTATIVE (EUROFUNG)-RELATED"/>
    <property type="match status" value="1"/>
</dbReference>
<organism evidence="6 7">
    <name type="scientific">Microbacterium protaetiae</name>
    <dbReference type="NCBI Taxonomy" id="2509458"/>
    <lineage>
        <taxon>Bacteria</taxon>
        <taxon>Bacillati</taxon>
        <taxon>Actinomycetota</taxon>
        <taxon>Actinomycetes</taxon>
        <taxon>Micrococcales</taxon>
        <taxon>Microbacteriaceae</taxon>
        <taxon>Microbacterium</taxon>
    </lineage>
</organism>
<keyword evidence="3" id="KW-0411">Iron-sulfur</keyword>
<dbReference type="OrthoDB" id="502624at2"/>
<reference evidence="6 7" key="1">
    <citation type="submission" date="2019-01" db="EMBL/GenBank/DDBJ databases">
        <title>Genome sequencing of strain DFW100M-13.</title>
        <authorList>
            <person name="Heo J."/>
            <person name="Kim S.-J."/>
            <person name="Kim J.-S."/>
            <person name="Hong S.-B."/>
            <person name="Kwon S.-W."/>
        </authorList>
    </citation>
    <scope>NUCLEOTIDE SEQUENCE [LARGE SCALE GENOMIC DNA]</scope>
    <source>
        <strain evidence="6 7">DFW100M-13</strain>
    </source>
</reference>
<dbReference type="CDD" id="cd06185">
    <property type="entry name" value="PDR_like"/>
    <property type="match status" value="1"/>
</dbReference>
<dbReference type="AlphaFoldDB" id="A0A4P6ECY7"/>
<keyword evidence="2" id="KW-0408">Iron</keyword>
<dbReference type="InterPro" id="IPR017927">
    <property type="entry name" value="FAD-bd_FR_type"/>
</dbReference>
<evidence type="ECO:0000256" key="1">
    <source>
        <dbReference type="ARBA" id="ARBA00010617"/>
    </source>
</evidence>
<gene>
    <name evidence="6" type="ORF">ET475_05695</name>
</gene>
<dbReference type="GO" id="GO:0005506">
    <property type="term" value="F:iron ion binding"/>
    <property type="evidence" value="ECO:0007669"/>
    <property type="project" value="InterPro"/>
</dbReference>
<dbReference type="Pfam" id="PF00067">
    <property type="entry name" value="p450"/>
    <property type="match status" value="1"/>
</dbReference>
<dbReference type="Gene3D" id="3.10.20.30">
    <property type="match status" value="1"/>
</dbReference>
<protein>
    <submittedName>
        <fullName evidence="6">Cytochrome P450</fullName>
    </submittedName>
</protein>
<dbReference type="Gene3D" id="2.40.30.10">
    <property type="entry name" value="Translation factors"/>
    <property type="match status" value="1"/>
</dbReference>
<dbReference type="PROSITE" id="PS51085">
    <property type="entry name" value="2FE2S_FER_2"/>
    <property type="match status" value="1"/>
</dbReference>
<evidence type="ECO:0000256" key="2">
    <source>
        <dbReference type="ARBA" id="ARBA00022714"/>
    </source>
</evidence>
<dbReference type="PANTHER" id="PTHR46696:SF6">
    <property type="entry name" value="P450, PUTATIVE (EUROFUNG)-RELATED"/>
    <property type="match status" value="1"/>
</dbReference>
<dbReference type="GO" id="GO:0016705">
    <property type="term" value="F:oxidoreductase activity, acting on paired donors, with incorporation or reduction of molecular oxygen"/>
    <property type="evidence" value="ECO:0007669"/>
    <property type="project" value="InterPro"/>
</dbReference>
<evidence type="ECO:0000256" key="3">
    <source>
        <dbReference type="ARBA" id="ARBA00023014"/>
    </source>
</evidence>
<evidence type="ECO:0000313" key="6">
    <source>
        <dbReference type="EMBL" id="QAY59526.1"/>
    </source>
</evidence>
<dbReference type="EMBL" id="CP035494">
    <property type="protein sequence ID" value="QAY59526.1"/>
    <property type="molecule type" value="Genomic_DNA"/>
</dbReference>
<dbReference type="KEGG" id="mprt:ET475_05695"/>
<dbReference type="InterPro" id="IPR017938">
    <property type="entry name" value="Riboflavin_synthase-like_b-brl"/>
</dbReference>
<keyword evidence="7" id="KW-1185">Reference proteome</keyword>
<dbReference type="SUPFAM" id="SSF48264">
    <property type="entry name" value="Cytochrome P450"/>
    <property type="match status" value="1"/>
</dbReference>
<dbReference type="InterPro" id="IPR036396">
    <property type="entry name" value="Cyt_P450_sf"/>
</dbReference>
<dbReference type="InterPro" id="IPR039261">
    <property type="entry name" value="FNR_nucleotide-bd"/>
</dbReference>
<dbReference type="GO" id="GO:0051537">
    <property type="term" value="F:2 iron, 2 sulfur cluster binding"/>
    <property type="evidence" value="ECO:0007669"/>
    <property type="project" value="UniProtKB-KW"/>
</dbReference>
<name>A0A4P6ECY7_9MICO</name>